<organism evidence="1 2">
    <name type="scientific">Qipengyuania atrilutea</name>
    <dbReference type="NCBI Taxonomy" id="2744473"/>
    <lineage>
        <taxon>Bacteria</taxon>
        <taxon>Pseudomonadati</taxon>
        <taxon>Pseudomonadota</taxon>
        <taxon>Alphaproteobacteria</taxon>
        <taxon>Sphingomonadales</taxon>
        <taxon>Erythrobacteraceae</taxon>
        <taxon>Qipengyuania</taxon>
    </lineage>
</organism>
<accession>A0A850H1T9</accession>
<reference evidence="1 2" key="1">
    <citation type="submission" date="2020-06" db="EMBL/GenBank/DDBJ databases">
        <title>Altererythrobacter sp. HHU K3-1.</title>
        <authorList>
            <person name="Zhang D."/>
            <person name="Xue H."/>
        </authorList>
    </citation>
    <scope>NUCLEOTIDE SEQUENCE [LARGE SCALE GENOMIC DNA]</scope>
    <source>
        <strain evidence="1 2">HHU K3-1</strain>
    </source>
</reference>
<name>A0A850H1T9_9SPHN</name>
<dbReference type="EMBL" id="JABWGV010000006">
    <property type="protein sequence ID" value="NVD45931.1"/>
    <property type="molecule type" value="Genomic_DNA"/>
</dbReference>
<evidence type="ECO:0000313" key="2">
    <source>
        <dbReference type="Proteomes" id="UP000561438"/>
    </source>
</evidence>
<keyword evidence="2" id="KW-1185">Reference proteome</keyword>
<sequence length="587" mass="65387">MADEIAEILCSPIFVRAPRQAELLRYLGERAQGSTTRITQYDIAVEALGKDETFDESSDSYVRSSMSRLRKSLKSYYSEHLPKRDLCVFNKPGEYFLRMAELHTAYPEFVGGHPSALKAAHSTEHHRWLEHADTQTAMTSVAKKRAALPQHSLQQPCATVSLGAEIAEDKSAIPRFRMFVRSGVLLSVILLSGILVTILQSSEKITASSGIGQSLPSVGFAVMTLGSDEFKESHSGLQGAVRNDLTQIIASSFISQRAASAAATSDYKIEVVLQRSLGEEDEASLMLTNQAGKILYERRIILTGNHSQDRQLIYDNIVGFVSPAGQLSKDLARRIPPRSRNDFECFVLSENSNAKGLLTADVVRTCLSEYPDSPYYPYFLARKIWMNIQKRATDGMAVEVDSSIWREVGQAVNDYPENPYLNFLAAKVLTARGECDVAKPFADRALENAKSFPALELALIIETYGCDSNDALEPQRANRIQQLVHAHPLPDDLFKLYMFLALITAEQSPSAELMALDSFDHRSASNFEEVNSLLANTFSRPLNKSEHQRLRRSLPAFVFSKRVRDLVLNRARGGHEFQSSLRIISDV</sequence>
<dbReference type="Proteomes" id="UP000561438">
    <property type="component" value="Unassembled WGS sequence"/>
</dbReference>
<dbReference type="AlphaFoldDB" id="A0A850H1T9"/>
<evidence type="ECO:0008006" key="3">
    <source>
        <dbReference type="Google" id="ProtNLM"/>
    </source>
</evidence>
<dbReference type="RefSeq" id="WP_176268237.1">
    <property type="nucleotide sequence ID" value="NZ_JABWGV010000006.1"/>
</dbReference>
<comment type="caution">
    <text evidence="1">The sequence shown here is derived from an EMBL/GenBank/DDBJ whole genome shotgun (WGS) entry which is preliminary data.</text>
</comment>
<proteinExistence type="predicted"/>
<gene>
    <name evidence="1" type="ORF">HUV48_13025</name>
</gene>
<protein>
    <recommendedName>
        <fullName evidence="3">Adenylate cyclase</fullName>
    </recommendedName>
</protein>
<evidence type="ECO:0000313" key="1">
    <source>
        <dbReference type="EMBL" id="NVD45931.1"/>
    </source>
</evidence>